<accession>A0AAV3X6M9</accession>
<dbReference type="Gene3D" id="3.40.50.300">
    <property type="entry name" value="P-loop containing nucleotide triphosphate hydrolases"/>
    <property type="match status" value="1"/>
</dbReference>
<name>A0AAV3X6M9_9CYAN</name>
<evidence type="ECO:0008006" key="3">
    <source>
        <dbReference type="Google" id="ProtNLM"/>
    </source>
</evidence>
<dbReference type="AlphaFoldDB" id="A0AAV3X6M9"/>
<reference evidence="1" key="1">
    <citation type="submission" date="2019-10" db="EMBL/GenBank/DDBJ databases">
        <title>Draft genome sequece of Microseira wollei NIES-4236.</title>
        <authorList>
            <person name="Yamaguchi H."/>
            <person name="Suzuki S."/>
            <person name="Kawachi M."/>
        </authorList>
    </citation>
    <scope>NUCLEOTIDE SEQUENCE</scope>
    <source>
        <strain evidence="1">NIES-4236</strain>
    </source>
</reference>
<dbReference type="Proteomes" id="UP001050975">
    <property type="component" value="Unassembled WGS sequence"/>
</dbReference>
<proteinExistence type="predicted"/>
<dbReference type="EMBL" id="BLAY01000011">
    <property type="protein sequence ID" value="GET36270.1"/>
    <property type="molecule type" value="Genomic_DNA"/>
</dbReference>
<sequence>MLYQVGGSLTTDAPSYIARQADIELYTALKRGEFCYVLNARQMGKSSLLVHTRHRLEAAGYRCAVLDITNIGSENITPLQWYKGITLDLLRSFGLLGKFNFKTWWNDEVDISLLQRLSRFISDVLLPKFPQ</sequence>
<evidence type="ECO:0000313" key="1">
    <source>
        <dbReference type="EMBL" id="GET36270.1"/>
    </source>
</evidence>
<organism evidence="1 2">
    <name type="scientific">Microseira wollei NIES-4236</name>
    <dbReference type="NCBI Taxonomy" id="2530354"/>
    <lineage>
        <taxon>Bacteria</taxon>
        <taxon>Bacillati</taxon>
        <taxon>Cyanobacteriota</taxon>
        <taxon>Cyanophyceae</taxon>
        <taxon>Oscillatoriophycideae</taxon>
        <taxon>Aerosakkonematales</taxon>
        <taxon>Aerosakkonemataceae</taxon>
        <taxon>Microseira</taxon>
    </lineage>
</organism>
<keyword evidence="2" id="KW-1185">Reference proteome</keyword>
<dbReference type="Pfam" id="PF14516">
    <property type="entry name" value="AAA_35"/>
    <property type="match status" value="1"/>
</dbReference>
<comment type="caution">
    <text evidence="1">The sequence shown here is derived from an EMBL/GenBank/DDBJ whole genome shotgun (WGS) entry which is preliminary data.</text>
</comment>
<gene>
    <name evidence="1" type="ORF">MiSe_10180</name>
</gene>
<evidence type="ECO:0000313" key="2">
    <source>
        <dbReference type="Proteomes" id="UP001050975"/>
    </source>
</evidence>
<dbReference type="InterPro" id="IPR027417">
    <property type="entry name" value="P-loop_NTPase"/>
</dbReference>
<protein>
    <recommendedName>
        <fullName evidence="3">WD-40 repeat-containing protein</fullName>
    </recommendedName>
</protein>